<keyword evidence="3" id="KW-1185">Reference proteome</keyword>
<dbReference type="PROSITE" id="PS50126">
    <property type="entry name" value="S1"/>
    <property type="match status" value="1"/>
</dbReference>
<accession>A0AAD5WHH8</accession>
<dbReference type="EMBL" id="JAHQIW010006775">
    <property type="protein sequence ID" value="KAJ1370387.1"/>
    <property type="molecule type" value="Genomic_DNA"/>
</dbReference>
<dbReference type="InterPro" id="IPR012340">
    <property type="entry name" value="NA-bd_OB-fold"/>
</dbReference>
<dbReference type="Pfam" id="PF12836">
    <property type="entry name" value="HHH_3"/>
    <property type="match status" value="1"/>
</dbReference>
<dbReference type="AlphaFoldDB" id="A0AAD5WHH8"/>
<dbReference type="SUPFAM" id="SSF50249">
    <property type="entry name" value="Nucleic acid-binding proteins"/>
    <property type="match status" value="1"/>
</dbReference>
<dbReference type="InterPro" id="IPR003029">
    <property type="entry name" value="S1_domain"/>
</dbReference>
<proteinExistence type="predicted"/>
<dbReference type="Gene3D" id="2.40.50.140">
    <property type="entry name" value="Nucleic acid-binding proteins"/>
    <property type="match status" value="1"/>
</dbReference>
<dbReference type="Pfam" id="PF17674">
    <property type="entry name" value="HHH_9"/>
    <property type="match status" value="1"/>
</dbReference>
<dbReference type="InterPro" id="IPR041692">
    <property type="entry name" value="HHH_9"/>
</dbReference>
<gene>
    <name evidence="2" type="primary">SRBD1_1</name>
    <name evidence="2" type="ORF">KIN20_032101</name>
</gene>
<feature type="domain" description="S1 motif" evidence="1">
    <location>
        <begin position="131"/>
        <end position="193"/>
    </location>
</feature>
<dbReference type="GO" id="GO:0006412">
    <property type="term" value="P:translation"/>
    <property type="evidence" value="ECO:0007669"/>
    <property type="project" value="TreeGrafter"/>
</dbReference>
<dbReference type="InterPro" id="IPR010994">
    <property type="entry name" value="RuvA_2-like"/>
</dbReference>
<sequence>MGRIRSREDIKQVKGLGAKSYEQCAGFLTINIDNEDSANGPVAKKSKLTTEPLDRTIVHPSQYDIARKLLSRIGRNPSDLPCHDLCEKLHELDDLSPEEIVVRDHLCCETKTLPPPPLMTDVRKIKSFTVGELVIGRVANQVEFGLFVDIGAEKSALAHRSVLRQPYPEVGSSLMFMITNIDVHKGRIGIRPVD</sequence>
<dbReference type="GO" id="GO:0003729">
    <property type="term" value="F:mRNA binding"/>
    <property type="evidence" value="ECO:0007669"/>
    <property type="project" value="TreeGrafter"/>
</dbReference>
<comment type="caution">
    <text evidence="2">The sequence shown here is derived from an EMBL/GenBank/DDBJ whole genome shotgun (WGS) entry which is preliminary data.</text>
</comment>
<evidence type="ECO:0000313" key="3">
    <source>
        <dbReference type="Proteomes" id="UP001196413"/>
    </source>
</evidence>
<dbReference type="InterPro" id="IPR050437">
    <property type="entry name" value="Ribos_protein_bS1-like"/>
</dbReference>
<organism evidence="2 3">
    <name type="scientific">Parelaphostrongylus tenuis</name>
    <name type="common">Meningeal worm</name>
    <dbReference type="NCBI Taxonomy" id="148309"/>
    <lineage>
        <taxon>Eukaryota</taxon>
        <taxon>Metazoa</taxon>
        <taxon>Ecdysozoa</taxon>
        <taxon>Nematoda</taxon>
        <taxon>Chromadorea</taxon>
        <taxon>Rhabditida</taxon>
        <taxon>Rhabditina</taxon>
        <taxon>Rhabditomorpha</taxon>
        <taxon>Strongyloidea</taxon>
        <taxon>Metastrongylidae</taxon>
        <taxon>Parelaphostrongylus</taxon>
    </lineage>
</organism>
<evidence type="ECO:0000259" key="1">
    <source>
        <dbReference type="PROSITE" id="PS50126"/>
    </source>
</evidence>
<dbReference type="Gene3D" id="1.10.150.310">
    <property type="entry name" value="Tex RuvX-like domain-like"/>
    <property type="match status" value="1"/>
</dbReference>
<reference evidence="2" key="1">
    <citation type="submission" date="2021-06" db="EMBL/GenBank/DDBJ databases">
        <title>Parelaphostrongylus tenuis whole genome reference sequence.</title>
        <authorList>
            <person name="Garwood T.J."/>
            <person name="Larsen P.A."/>
            <person name="Fountain-Jones N.M."/>
            <person name="Garbe J.R."/>
            <person name="Macchietto M.G."/>
            <person name="Kania S.A."/>
            <person name="Gerhold R.W."/>
            <person name="Richards J.E."/>
            <person name="Wolf T.M."/>
        </authorList>
    </citation>
    <scope>NUCLEOTIDE SEQUENCE</scope>
    <source>
        <strain evidence="2">MNPRO001-30</strain>
        <tissue evidence="2">Meninges</tissue>
    </source>
</reference>
<dbReference type="SUPFAM" id="SSF47781">
    <property type="entry name" value="RuvA domain 2-like"/>
    <property type="match status" value="1"/>
</dbReference>
<name>A0AAD5WHH8_PARTN</name>
<dbReference type="Proteomes" id="UP001196413">
    <property type="component" value="Unassembled WGS sequence"/>
</dbReference>
<dbReference type="GO" id="GO:0003735">
    <property type="term" value="F:structural constituent of ribosome"/>
    <property type="evidence" value="ECO:0007669"/>
    <property type="project" value="TreeGrafter"/>
</dbReference>
<dbReference type="PANTHER" id="PTHR10724">
    <property type="entry name" value="30S RIBOSOMAL PROTEIN S1"/>
    <property type="match status" value="1"/>
</dbReference>
<dbReference type="PANTHER" id="PTHR10724:SF10">
    <property type="entry name" value="S1 RNA-BINDING DOMAIN-CONTAINING PROTEIN 1"/>
    <property type="match status" value="1"/>
</dbReference>
<dbReference type="SMART" id="SM00316">
    <property type="entry name" value="S1"/>
    <property type="match status" value="1"/>
</dbReference>
<protein>
    <submittedName>
        <fullName evidence="2">S1 RNA binding domain 1</fullName>
    </submittedName>
</protein>
<evidence type="ECO:0000313" key="2">
    <source>
        <dbReference type="EMBL" id="KAJ1370387.1"/>
    </source>
</evidence>